<gene>
    <name evidence="2" type="ORF">ILYODFUR_011906</name>
</gene>
<keyword evidence="3" id="KW-1185">Reference proteome</keyword>
<evidence type="ECO:0000313" key="2">
    <source>
        <dbReference type="EMBL" id="MEQ2255248.1"/>
    </source>
</evidence>
<accession>A0ABV0VEV5</accession>
<organism evidence="2 3">
    <name type="scientific">Ilyodon furcidens</name>
    <name type="common">goldbreast splitfin</name>
    <dbReference type="NCBI Taxonomy" id="33524"/>
    <lineage>
        <taxon>Eukaryota</taxon>
        <taxon>Metazoa</taxon>
        <taxon>Chordata</taxon>
        <taxon>Craniata</taxon>
        <taxon>Vertebrata</taxon>
        <taxon>Euteleostomi</taxon>
        <taxon>Actinopterygii</taxon>
        <taxon>Neopterygii</taxon>
        <taxon>Teleostei</taxon>
        <taxon>Neoteleostei</taxon>
        <taxon>Acanthomorphata</taxon>
        <taxon>Ovalentaria</taxon>
        <taxon>Atherinomorphae</taxon>
        <taxon>Cyprinodontiformes</taxon>
        <taxon>Goodeidae</taxon>
        <taxon>Ilyodon</taxon>
    </lineage>
</organism>
<dbReference type="EMBL" id="JAHRIQ010105182">
    <property type="protein sequence ID" value="MEQ2255248.1"/>
    <property type="molecule type" value="Genomic_DNA"/>
</dbReference>
<keyword evidence="1" id="KW-0732">Signal</keyword>
<evidence type="ECO:0000256" key="1">
    <source>
        <dbReference type="SAM" id="SignalP"/>
    </source>
</evidence>
<comment type="caution">
    <text evidence="2">The sequence shown here is derived from an EMBL/GenBank/DDBJ whole genome shotgun (WGS) entry which is preliminary data.</text>
</comment>
<proteinExistence type="predicted"/>
<evidence type="ECO:0000313" key="3">
    <source>
        <dbReference type="Proteomes" id="UP001482620"/>
    </source>
</evidence>
<evidence type="ECO:0008006" key="4">
    <source>
        <dbReference type="Google" id="ProtNLM"/>
    </source>
</evidence>
<feature type="chain" id="PRO_5047261301" description="Secreted protein" evidence="1">
    <location>
        <begin position="28"/>
        <end position="124"/>
    </location>
</feature>
<name>A0ABV0VEV5_9TELE</name>
<protein>
    <recommendedName>
        <fullName evidence="4">Secreted protein</fullName>
    </recommendedName>
</protein>
<dbReference type="Proteomes" id="UP001482620">
    <property type="component" value="Unassembled WGS sequence"/>
</dbReference>
<reference evidence="2 3" key="1">
    <citation type="submission" date="2021-06" db="EMBL/GenBank/DDBJ databases">
        <authorList>
            <person name="Palmer J.M."/>
        </authorList>
    </citation>
    <scope>NUCLEOTIDE SEQUENCE [LARGE SCALE GENOMIC DNA]</scope>
    <source>
        <strain evidence="3">if_2019</strain>
        <tissue evidence="2">Muscle</tissue>
    </source>
</reference>
<sequence length="124" mass="13616">MKHQRCKHRMSLTLPCAVTVFCITVRGDPMGDPELTASLLVVGCIGIHQNELESVSQEIDVWVFFLDLLPCGPTLLSSCLFFFSISECVLVVPLIAGEPISSPRELLSCNFYMHPCSNTPKSTG</sequence>
<feature type="signal peptide" evidence="1">
    <location>
        <begin position="1"/>
        <end position="27"/>
    </location>
</feature>